<dbReference type="EMBL" id="JAOPGA020001060">
    <property type="protein sequence ID" value="KAL0484646.1"/>
    <property type="molecule type" value="Genomic_DNA"/>
</dbReference>
<sequence>MKTEHCSDRDISNMIMMELLDMKNMDMASSHPSARIPDHSEPDLSPTQKNNSFIDIDDSELSKIIIKQIKSREHANTATCAKKRCFKRKKHEGESKFKKDYTFVNCNNMSPSCNQPRKEFVFVDCDPTKPIIKKKTMVQRSKLAKKIRDHDAFVTHFVLE</sequence>
<dbReference type="AlphaFoldDB" id="A0AAW2Z4D9"/>
<proteinExistence type="predicted"/>
<keyword evidence="3" id="KW-1185">Reference proteome</keyword>
<accession>A0AAW2Z4D9</accession>
<reference evidence="2 3" key="1">
    <citation type="submission" date="2024-03" db="EMBL/GenBank/DDBJ databases">
        <title>The Acrasis kona genome and developmental transcriptomes reveal deep origins of eukaryotic multicellular pathways.</title>
        <authorList>
            <person name="Sheikh S."/>
            <person name="Fu C.-J."/>
            <person name="Brown M.W."/>
            <person name="Baldauf S.L."/>
        </authorList>
    </citation>
    <scope>NUCLEOTIDE SEQUENCE [LARGE SCALE GENOMIC DNA]</scope>
    <source>
        <strain evidence="2 3">ATCC MYA-3509</strain>
    </source>
</reference>
<evidence type="ECO:0000313" key="3">
    <source>
        <dbReference type="Proteomes" id="UP001431209"/>
    </source>
</evidence>
<name>A0AAW2Z4D9_9EUKA</name>
<gene>
    <name evidence="2" type="ORF">AKO1_003482</name>
</gene>
<protein>
    <submittedName>
        <fullName evidence="2">MenD</fullName>
    </submittedName>
</protein>
<dbReference type="Proteomes" id="UP001431209">
    <property type="component" value="Unassembled WGS sequence"/>
</dbReference>
<evidence type="ECO:0000256" key="1">
    <source>
        <dbReference type="SAM" id="MobiDB-lite"/>
    </source>
</evidence>
<comment type="caution">
    <text evidence="2">The sequence shown here is derived from an EMBL/GenBank/DDBJ whole genome shotgun (WGS) entry which is preliminary data.</text>
</comment>
<organism evidence="2 3">
    <name type="scientific">Acrasis kona</name>
    <dbReference type="NCBI Taxonomy" id="1008807"/>
    <lineage>
        <taxon>Eukaryota</taxon>
        <taxon>Discoba</taxon>
        <taxon>Heterolobosea</taxon>
        <taxon>Tetramitia</taxon>
        <taxon>Eutetramitia</taxon>
        <taxon>Acrasidae</taxon>
        <taxon>Acrasis</taxon>
    </lineage>
</organism>
<evidence type="ECO:0000313" key="2">
    <source>
        <dbReference type="EMBL" id="KAL0484646.1"/>
    </source>
</evidence>
<feature type="region of interest" description="Disordered" evidence="1">
    <location>
        <begin position="28"/>
        <end position="52"/>
    </location>
</feature>